<dbReference type="SUPFAM" id="SSF49493">
    <property type="entry name" value="HSP40/DnaJ peptide-binding domain"/>
    <property type="match status" value="2"/>
</dbReference>
<evidence type="ECO:0000313" key="4">
    <source>
        <dbReference type="Proteomes" id="UP000289738"/>
    </source>
</evidence>
<dbReference type="CDD" id="cd06257">
    <property type="entry name" value="DnaJ"/>
    <property type="match status" value="1"/>
</dbReference>
<dbReference type="InterPro" id="IPR036869">
    <property type="entry name" value="J_dom_sf"/>
</dbReference>
<dbReference type="OrthoDB" id="550424at2759"/>
<protein>
    <recommendedName>
        <fullName evidence="2">J domain-containing protein</fullName>
    </recommendedName>
</protein>
<dbReference type="FunFam" id="2.60.260.20:FF:000006">
    <property type="entry name" value="DnaJ subfamily B member 13"/>
    <property type="match status" value="1"/>
</dbReference>
<proteinExistence type="predicted"/>
<dbReference type="GO" id="GO:0051087">
    <property type="term" value="F:protein-folding chaperone binding"/>
    <property type="evidence" value="ECO:0007669"/>
    <property type="project" value="TreeGrafter"/>
</dbReference>
<feature type="domain" description="J" evidence="2">
    <location>
        <begin position="4"/>
        <end position="70"/>
    </location>
</feature>
<dbReference type="PROSITE" id="PS50076">
    <property type="entry name" value="DNAJ_2"/>
    <property type="match status" value="1"/>
</dbReference>
<evidence type="ECO:0000256" key="1">
    <source>
        <dbReference type="ARBA" id="ARBA00023186"/>
    </source>
</evidence>
<dbReference type="Gene3D" id="1.10.287.110">
    <property type="entry name" value="DnaJ domain"/>
    <property type="match status" value="1"/>
</dbReference>
<dbReference type="GO" id="GO:0051082">
    <property type="term" value="F:unfolded protein binding"/>
    <property type="evidence" value="ECO:0007669"/>
    <property type="project" value="InterPro"/>
</dbReference>
<evidence type="ECO:0000313" key="3">
    <source>
        <dbReference type="EMBL" id="RYQ82520.1"/>
    </source>
</evidence>
<dbReference type="FunFam" id="2.60.260.20:FF:000002">
    <property type="entry name" value="Dnaj homolog subfamily b member"/>
    <property type="match status" value="1"/>
</dbReference>
<dbReference type="SMART" id="SM00271">
    <property type="entry name" value="DnaJ"/>
    <property type="match status" value="1"/>
</dbReference>
<dbReference type="InterPro" id="IPR001623">
    <property type="entry name" value="DnaJ_domain"/>
</dbReference>
<dbReference type="Pfam" id="PF00226">
    <property type="entry name" value="DnaJ"/>
    <property type="match status" value="1"/>
</dbReference>
<dbReference type="PRINTS" id="PR00625">
    <property type="entry name" value="JDOMAIN"/>
</dbReference>
<dbReference type="Proteomes" id="UP000289738">
    <property type="component" value="Chromosome B10"/>
</dbReference>
<dbReference type="STRING" id="3818.A0A444WYQ2"/>
<dbReference type="PANTHER" id="PTHR24078">
    <property type="entry name" value="DNAJ HOMOLOG SUBFAMILY C MEMBER"/>
    <property type="match status" value="1"/>
</dbReference>
<dbReference type="Pfam" id="PF01556">
    <property type="entry name" value="DnaJ_C"/>
    <property type="match status" value="1"/>
</dbReference>
<comment type="caution">
    <text evidence="3">The sequence shown here is derived from an EMBL/GenBank/DDBJ whole genome shotgun (WGS) entry which is preliminary data.</text>
</comment>
<dbReference type="InterPro" id="IPR051339">
    <property type="entry name" value="DnaJ_subfamily_B"/>
</dbReference>
<keyword evidence="4" id="KW-1185">Reference proteome</keyword>
<sequence>MGLDYYRTLEVERTATDEDLKKAYRKLAMKWHPDKNPTNNKDAETKFKQISEAYEVLSDPHKRAICDQYGEDVLKGKRQPPGGGGGGGASFFHGGDGPTMFRFNPRNAESIFAEVFGSSSPYGGMGMGRGRGMRGGYGGSWVSRSFGGIFGSDMFSSAREEATPMNQSPRRAPPIENTLLCTLEELYKGTTKKMKISREVVDASGKVIHVEEILTIEIKPGWKKGTKVTFQEKGNQQPNVIAADIVFIIDEKPHNVFTRDGNDLVVTEEISLTEAEAQSSYTVHLTTLDGRDLTIAVNNVISPNYEEVVAGEGMPFPKDPSKRGDLRIKFNILVTDKVDAGAENQN</sequence>
<dbReference type="GO" id="GO:0006457">
    <property type="term" value="P:protein folding"/>
    <property type="evidence" value="ECO:0007669"/>
    <property type="project" value="InterPro"/>
</dbReference>
<organism evidence="3 4">
    <name type="scientific">Arachis hypogaea</name>
    <name type="common">Peanut</name>
    <dbReference type="NCBI Taxonomy" id="3818"/>
    <lineage>
        <taxon>Eukaryota</taxon>
        <taxon>Viridiplantae</taxon>
        <taxon>Streptophyta</taxon>
        <taxon>Embryophyta</taxon>
        <taxon>Tracheophyta</taxon>
        <taxon>Spermatophyta</taxon>
        <taxon>Magnoliopsida</taxon>
        <taxon>eudicotyledons</taxon>
        <taxon>Gunneridae</taxon>
        <taxon>Pentapetalae</taxon>
        <taxon>rosids</taxon>
        <taxon>fabids</taxon>
        <taxon>Fabales</taxon>
        <taxon>Fabaceae</taxon>
        <taxon>Papilionoideae</taxon>
        <taxon>50 kb inversion clade</taxon>
        <taxon>dalbergioids sensu lato</taxon>
        <taxon>Dalbergieae</taxon>
        <taxon>Pterocarpus clade</taxon>
        <taxon>Arachis</taxon>
    </lineage>
</organism>
<dbReference type="PANTHER" id="PTHR24078:SF577">
    <property type="entry name" value="OS05G0562300 PROTEIN"/>
    <property type="match status" value="1"/>
</dbReference>
<reference evidence="3 4" key="1">
    <citation type="submission" date="2019-01" db="EMBL/GenBank/DDBJ databases">
        <title>Sequencing of cultivated peanut Arachis hypogaea provides insights into genome evolution and oil improvement.</title>
        <authorList>
            <person name="Chen X."/>
        </authorList>
    </citation>
    <scope>NUCLEOTIDE SEQUENCE [LARGE SCALE GENOMIC DNA]</scope>
    <source>
        <strain evidence="4">cv. Fuhuasheng</strain>
        <tissue evidence="3">Leaves</tissue>
    </source>
</reference>
<keyword evidence="1" id="KW-0143">Chaperone</keyword>
<accession>A0A444WYQ2</accession>
<dbReference type="CDD" id="cd10747">
    <property type="entry name" value="DnaJ_C"/>
    <property type="match status" value="1"/>
</dbReference>
<name>A0A444WYQ2_ARAHY</name>
<dbReference type="AlphaFoldDB" id="A0A444WYQ2"/>
<dbReference type="InterPro" id="IPR008971">
    <property type="entry name" value="HSP40/DnaJ_pept-bd"/>
</dbReference>
<dbReference type="Gramene" id="arahy.Tifrunner.gnm2.ann2.Ah20g048100.1">
    <property type="protein sequence ID" value="arahy.Tifrunner.gnm2.ann2.Ah20g048100.1-CDS"/>
    <property type="gene ID" value="arahy.Tifrunner.gnm2.ann2.Ah20g048100"/>
</dbReference>
<dbReference type="SMR" id="A0A444WYQ2"/>
<dbReference type="FunFam" id="1.10.287.110:FF:000020">
    <property type="entry name" value="DnaJ subfamily B member 13"/>
    <property type="match status" value="1"/>
</dbReference>
<evidence type="ECO:0000259" key="2">
    <source>
        <dbReference type="PROSITE" id="PS50076"/>
    </source>
</evidence>
<dbReference type="InterPro" id="IPR002939">
    <property type="entry name" value="DnaJ_C"/>
</dbReference>
<dbReference type="Gene3D" id="2.60.260.20">
    <property type="entry name" value="Urease metallochaperone UreE, N-terminal domain"/>
    <property type="match status" value="2"/>
</dbReference>
<dbReference type="SUPFAM" id="SSF46565">
    <property type="entry name" value="Chaperone J-domain"/>
    <property type="match status" value="1"/>
</dbReference>
<dbReference type="GO" id="GO:0005829">
    <property type="term" value="C:cytosol"/>
    <property type="evidence" value="ECO:0007669"/>
    <property type="project" value="TreeGrafter"/>
</dbReference>
<gene>
    <name evidence="3" type="ORF">Ahy_B10g101107</name>
</gene>
<dbReference type="EMBL" id="SDMP01000020">
    <property type="protein sequence ID" value="RYQ82520.1"/>
    <property type="molecule type" value="Genomic_DNA"/>
</dbReference>